<dbReference type="AlphaFoldDB" id="A0A811RJ73"/>
<dbReference type="OrthoDB" id="671040at2759"/>
<dbReference type="GO" id="GO:0005634">
    <property type="term" value="C:nucleus"/>
    <property type="evidence" value="ECO:0007669"/>
    <property type="project" value="UniProtKB-SubCell"/>
</dbReference>
<dbReference type="Proteomes" id="UP000604825">
    <property type="component" value="Unassembled WGS sequence"/>
</dbReference>
<accession>A0A811RJ73</accession>
<feature type="compositionally biased region" description="Basic residues" evidence="3">
    <location>
        <begin position="187"/>
        <end position="199"/>
    </location>
</feature>
<organism evidence="4 5">
    <name type="scientific">Miscanthus lutarioriparius</name>
    <dbReference type="NCBI Taxonomy" id="422564"/>
    <lineage>
        <taxon>Eukaryota</taxon>
        <taxon>Viridiplantae</taxon>
        <taxon>Streptophyta</taxon>
        <taxon>Embryophyta</taxon>
        <taxon>Tracheophyta</taxon>
        <taxon>Spermatophyta</taxon>
        <taxon>Magnoliopsida</taxon>
        <taxon>Liliopsida</taxon>
        <taxon>Poales</taxon>
        <taxon>Poaceae</taxon>
        <taxon>PACMAD clade</taxon>
        <taxon>Panicoideae</taxon>
        <taxon>Andropogonodae</taxon>
        <taxon>Andropogoneae</taxon>
        <taxon>Saccharinae</taxon>
        <taxon>Miscanthus</taxon>
    </lineage>
</organism>
<feature type="compositionally biased region" description="Low complexity" evidence="3">
    <location>
        <begin position="394"/>
        <end position="418"/>
    </location>
</feature>
<comment type="subcellular location">
    <subcellularLocation>
        <location evidence="1">Nucleus</location>
    </subcellularLocation>
</comment>
<sequence length="504" mass="53268">MADHQQSSEAVAKAAAAASYSRKQIADSMAFIDEILPELAAAPDVRHEFLRLLSGLGKDGGDADAVGSRAAELLRGHPDVLRRFIAHVHADAPQPQEDRKEGHPADPGGGIGSAAKRRRSSTKPPWGRRPPVGRRRRAGVNVRQARARNRGPRGPCQVHGRAVRGEGQRGHGRRRDLRQGQASVRPGARRPAPRVRHRVAPGEAEWKLQQQARGPAARQRSRAAAASSHAAAGMPGAKKPRADDDGNNGRRHEPAIAPGRQRNRAAASSHAAAAGMPDAKKPRADGGNNGRQHDHVIAVLEVRNVQKRRSDDDGTARGRHARHRIGESSGGGAAEQGCDDDYDYAPQTRAKKPHSGNGELSGSLAAAQVLGADASGVHHAYSGDNKKPPRRRAASGGKSSSAGAGAGRGRSSSWSGTTRSGGSGRSGSSRPTTRSWCPRAIVSRSCCVLLVPRMATAAAATVRWRSCSLSPSAGSSHNYYGDRWGEMRAALERGESRVPALEAI</sequence>
<dbReference type="InterPro" id="IPR036600">
    <property type="entry name" value="PAH_sf"/>
</dbReference>
<feature type="compositionally biased region" description="Basic and acidic residues" evidence="3">
    <location>
        <begin position="240"/>
        <end position="254"/>
    </location>
</feature>
<proteinExistence type="predicted"/>
<name>A0A811RJ73_9POAL</name>
<dbReference type="EMBL" id="CAJGYO010000015">
    <property type="protein sequence ID" value="CAD6269887.1"/>
    <property type="molecule type" value="Genomic_DNA"/>
</dbReference>
<gene>
    <name evidence="4" type="ORF">NCGR_LOCUS53184</name>
</gene>
<feature type="region of interest" description="Disordered" evidence="3">
    <location>
        <begin position="377"/>
        <end position="434"/>
    </location>
</feature>
<evidence type="ECO:0000256" key="3">
    <source>
        <dbReference type="SAM" id="MobiDB-lite"/>
    </source>
</evidence>
<keyword evidence="2" id="KW-0539">Nucleus</keyword>
<keyword evidence="5" id="KW-1185">Reference proteome</keyword>
<feature type="region of interest" description="Disordered" evidence="3">
    <location>
        <begin position="303"/>
        <end position="361"/>
    </location>
</feature>
<evidence type="ECO:0000256" key="2">
    <source>
        <dbReference type="ARBA" id="ARBA00023242"/>
    </source>
</evidence>
<evidence type="ECO:0000313" key="4">
    <source>
        <dbReference type="EMBL" id="CAD6269887.1"/>
    </source>
</evidence>
<comment type="caution">
    <text evidence="4">The sequence shown here is derived from an EMBL/GenBank/DDBJ whole genome shotgun (WGS) entry which is preliminary data.</text>
</comment>
<evidence type="ECO:0000313" key="5">
    <source>
        <dbReference type="Proteomes" id="UP000604825"/>
    </source>
</evidence>
<feature type="compositionally biased region" description="Low complexity" evidence="3">
    <location>
        <begin position="265"/>
        <end position="274"/>
    </location>
</feature>
<dbReference type="GO" id="GO:0006355">
    <property type="term" value="P:regulation of DNA-templated transcription"/>
    <property type="evidence" value="ECO:0007669"/>
    <property type="project" value="InterPro"/>
</dbReference>
<reference evidence="4" key="1">
    <citation type="submission" date="2020-10" db="EMBL/GenBank/DDBJ databases">
        <authorList>
            <person name="Han B."/>
            <person name="Lu T."/>
            <person name="Zhao Q."/>
            <person name="Huang X."/>
            <person name="Zhao Y."/>
        </authorList>
    </citation>
    <scope>NUCLEOTIDE SEQUENCE</scope>
</reference>
<protein>
    <submittedName>
        <fullName evidence="4">Uncharacterized protein</fullName>
    </submittedName>
</protein>
<dbReference type="SUPFAM" id="SSF47762">
    <property type="entry name" value="PAH2 domain"/>
    <property type="match status" value="1"/>
</dbReference>
<evidence type="ECO:0000256" key="1">
    <source>
        <dbReference type="ARBA" id="ARBA00004123"/>
    </source>
</evidence>
<feature type="region of interest" description="Disordered" evidence="3">
    <location>
        <begin position="90"/>
        <end position="291"/>
    </location>
</feature>
<feature type="compositionally biased region" description="Low complexity" evidence="3">
    <location>
        <begin position="209"/>
        <end position="237"/>
    </location>
</feature>